<gene>
    <name evidence="7" type="ORF">PSYICH_LOCUS9937</name>
</gene>
<dbReference type="InterPro" id="IPR008927">
    <property type="entry name" value="6-PGluconate_DH-like_C_sf"/>
</dbReference>
<dbReference type="PANTHER" id="PTHR43580:SF2">
    <property type="entry name" value="CYTOKINE-LIKE NUCLEAR FACTOR N-PAC"/>
    <property type="match status" value="1"/>
</dbReference>
<proteinExistence type="inferred from homology"/>
<organism evidence="7 8">
    <name type="scientific">Psylliodes chrysocephalus</name>
    <dbReference type="NCBI Taxonomy" id="3402493"/>
    <lineage>
        <taxon>Eukaryota</taxon>
        <taxon>Metazoa</taxon>
        <taxon>Ecdysozoa</taxon>
        <taxon>Arthropoda</taxon>
        <taxon>Hexapoda</taxon>
        <taxon>Insecta</taxon>
        <taxon>Pterygota</taxon>
        <taxon>Neoptera</taxon>
        <taxon>Endopterygota</taxon>
        <taxon>Coleoptera</taxon>
        <taxon>Polyphaga</taxon>
        <taxon>Cucujiformia</taxon>
        <taxon>Chrysomeloidea</taxon>
        <taxon>Chrysomelidae</taxon>
        <taxon>Galerucinae</taxon>
        <taxon>Alticini</taxon>
        <taxon>Psylliodes</taxon>
    </lineage>
</organism>
<evidence type="ECO:0000256" key="2">
    <source>
        <dbReference type="ARBA" id="ARBA00007598"/>
    </source>
</evidence>
<dbReference type="GO" id="GO:0051287">
    <property type="term" value="F:NAD binding"/>
    <property type="evidence" value="ECO:0007669"/>
    <property type="project" value="InterPro"/>
</dbReference>
<evidence type="ECO:0000259" key="6">
    <source>
        <dbReference type="PROSITE" id="PS50812"/>
    </source>
</evidence>
<comment type="subcellular location">
    <subcellularLocation>
        <location evidence="1">Chromosome</location>
    </subcellularLocation>
</comment>
<dbReference type="GO" id="GO:0003677">
    <property type="term" value="F:DNA binding"/>
    <property type="evidence" value="ECO:0007669"/>
    <property type="project" value="TreeGrafter"/>
</dbReference>
<dbReference type="OrthoDB" id="6727154at2759"/>
<dbReference type="InterPro" id="IPR013328">
    <property type="entry name" value="6PGD_dom2"/>
</dbReference>
<dbReference type="Gene3D" id="2.30.30.140">
    <property type="match status" value="1"/>
</dbReference>
<evidence type="ECO:0000256" key="5">
    <source>
        <dbReference type="ARBA" id="ARBA00034140"/>
    </source>
</evidence>
<dbReference type="InterPro" id="IPR000313">
    <property type="entry name" value="PWWP_dom"/>
</dbReference>
<name>A0A9P0D560_9CUCU</name>
<evidence type="ECO:0000256" key="4">
    <source>
        <dbReference type="ARBA" id="ARBA00030287"/>
    </source>
</evidence>
<dbReference type="InterPro" id="IPR051265">
    <property type="entry name" value="HIBADH-related_NP60_sf"/>
</dbReference>
<evidence type="ECO:0000313" key="7">
    <source>
        <dbReference type="EMBL" id="CAH1110066.1"/>
    </source>
</evidence>
<dbReference type="Gene3D" id="3.40.50.720">
    <property type="entry name" value="NAD(P)-binding Rossmann-like Domain"/>
    <property type="match status" value="1"/>
</dbReference>
<reference evidence="7" key="1">
    <citation type="submission" date="2022-01" db="EMBL/GenBank/DDBJ databases">
        <authorList>
            <person name="King R."/>
        </authorList>
    </citation>
    <scope>NUCLEOTIDE SEQUENCE</scope>
</reference>
<dbReference type="GO" id="GO:0031491">
    <property type="term" value="F:nucleosome binding"/>
    <property type="evidence" value="ECO:0007669"/>
    <property type="project" value="TreeGrafter"/>
</dbReference>
<sequence length="459" mass="51730">MSEFQIGDIAWAKMVRSPPWPCVILKTVAGMRKPSKDPNRKYYWVFFFGSNNFAWIPKSQLSNFEENREKNIQPSDVPYFTEAVEEAEEHLGRMKSNPDYKVVVSEEFKLKGKRKRSTRRAHKFKNEVKLKGLTVDINNCDFNENMEYSKGVLDTRQISTSKLVFGVLGIGIIGSGVVKNLILSGHIVNIWNRTMSKCDTLIDNIGGKFKKSVKSFFSPRSLLQSSDIVFVCVSSQDVANRIFRYNFGINNPKDTILKNKGIVQMTTTGPETSKDIKAIIEKQGGKYLEAQIQGSRSEAAEGNLLVLAAGEESLFYDCQSCFKAIGKTAMYLGEVGYASKLNLILQMIKGVNLAILAEALSLAERCGITHTFFLAIFNHCQIASPYLKEKANIIVKKDFSNVEQALKHLQMDLKLGLDLSNDEQEPMFLANVANEMFKHCERLDYGSQDAASIYMRNKH</sequence>
<dbReference type="GO" id="GO:0140673">
    <property type="term" value="P:transcription elongation-coupled chromatin remodeling"/>
    <property type="evidence" value="ECO:0007669"/>
    <property type="project" value="TreeGrafter"/>
</dbReference>
<dbReference type="InterPro" id="IPR036291">
    <property type="entry name" value="NAD(P)-bd_dom_sf"/>
</dbReference>
<keyword evidence="8" id="KW-1185">Reference proteome</keyword>
<dbReference type="SUPFAM" id="SSF51735">
    <property type="entry name" value="NAD(P)-binding Rossmann-fold domains"/>
    <property type="match status" value="1"/>
</dbReference>
<dbReference type="SUPFAM" id="SSF48179">
    <property type="entry name" value="6-phosphogluconate dehydrogenase C-terminal domain-like"/>
    <property type="match status" value="1"/>
</dbReference>
<dbReference type="SUPFAM" id="SSF63748">
    <property type="entry name" value="Tudor/PWWP/MBT"/>
    <property type="match status" value="1"/>
</dbReference>
<feature type="domain" description="PWWP" evidence="6">
    <location>
        <begin position="6"/>
        <end position="67"/>
    </location>
</feature>
<evidence type="ECO:0000313" key="8">
    <source>
        <dbReference type="Proteomes" id="UP001153636"/>
    </source>
</evidence>
<keyword evidence="3" id="KW-0158">Chromosome</keyword>
<dbReference type="PROSITE" id="PS50812">
    <property type="entry name" value="PWWP"/>
    <property type="match status" value="1"/>
</dbReference>
<dbReference type="GO" id="GO:0050661">
    <property type="term" value="F:NADP binding"/>
    <property type="evidence" value="ECO:0007669"/>
    <property type="project" value="InterPro"/>
</dbReference>
<dbReference type="Pfam" id="PF00855">
    <property type="entry name" value="PWWP"/>
    <property type="match status" value="1"/>
</dbReference>
<evidence type="ECO:0000256" key="1">
    <source>
        <dbReference type="ARBA" id="ARBA00004286"/>
    </source>
</evidence>
<dbReference type="Gene3D" id="1.10.1040.10">
    <property type="entry name" value="N-(1-d-carboxylethyl)-l-norvaline Dehydrogenase, domain 2"/>
    <property type="match status" value="1"/>
</dbReference>
<dbReference type="InterPro" id="IPR029154">
    <property type="entry name" value="HIBADH-like_NADP-bd"/>
</dbReference>
<dbReference type="GO" id="GO:0000785">
    <property type="term" value="C:chromatin"/>
    <property type="evidence" value="ECO:0007669"/>
    <property type="project" value="TreeGrafter"/>
</dbReference>
<dbReference type="AlphaFoldDB" id="A0A9P0D560"/>
<dbReference type="InterPro" id="IPR006115">
    <property type="entry name" value="6PGDH_NADP-bd"/>
</dbReference>
<dbReference type="PANTHER" id="PTHR43580">
    <property type="entry name" value="OXIDOREDUCTASE GLYR1-RELATED"/>
    <property type="match status" value="1"/>
</dbReference>
<protein>
    <recommendedName>
        <fullName evidence="5">Cytokine-like nuclear factor N-PAC</fullName>
    </recommendedName>
    <alternativeName>
        <fullName evidence="4">Glyoxylate reductase 1 homolog</fullName>
    </alternativeName>
</protein>
<dbReference type="SMART" id="SM00293">
    <property type="entry name" value="PWWP"/>
    <property type="match status" value="1"/>
</dbReference>
<evidence type="ECO:0000256" key="3">
    <source>
        <dbReference type="ARBA" id="ARBA00022454"/>
    </source>
</evidence>
<dbReference type="Pfam" id="PF14833">
    <property type="entry name" value="NAD_binding_11"/>
    <property type="match status" value="1"/>
</dbReference>
<dbReference type="Pfam" id="PF03446">
    <property type="entry name" value="NAD_binding_2"/>
    <property type="match status" value="1"/>
</dbReference>
<comment type="similarity">
    <text evidence="2">Belongs to the HIBADH-related family. NP60 subfamily.</text>
</comment>
<dbReference type="Proteomes" id="UP001153636">
    <property type="component" value="Chromosome 4"/>
</dbReference>
<accession>A0A9P0D560</accession>
<dbReference type="EMBL" id="OV651816">
    <property type="protein sequence ID" value="CAH1110066.1"/>
    <property type="molecule type" value="Genomic_DNA"/>
</dbReference>